<proteinExistence type="predicted"/>
<dbReference type="Gene3D" id="2.60.40.10">
    <property type="entry name" value="Immunoglobulins"/>
    <property type="match status" value="1"/>
</dbReference>
<protein>
    <submittedName>
        <fullName evidence="1">Ig-like domain repeat protein</fullName>
    </submittedName>
</protein>
<comment type="caution">
    <text evidence="1">The sequence shown here is derived from an EMBL/GenBank/DDBJ whole genome shotgun (WGS) entry which is preliminary data.</text>
</comment>
<dbReference type="AlphaFoldDB" id="A0A8T3V927"/>
<sequence>MSSNVITVISKIVENSDLVKYYRNDSQYVVRLVNDDGSYAGAGETVTFNINGVFYERTTNESGYAKLNINLQPGDYIITADYGGCKVSNNITVKSVLSANDLTMSYKDGSTFNANLVDGQGNPLANAVITFNINGVFYNRSTNSSGVAKLNINLMSGKYIITSSYNDCNIANTIQIN</sequence>
<dbReference type="RefSeq" id="WP_303736227.1">
    <property type="nucleotide sequence ID" value="NZ_SUTE01000019.1"/>
</dbReference>
<organism evidence="1 2">
    <name type="scientific">Methanobrevibacter millerae</name>
    <dbReference type="NCBI Taxonomy" id="230361"/>
    <lineage>
        <taxon>Archaea</taxon>
        <taxon>Methanobacteriati</taxon>
        <taxon>Methanobacteriota</taxon>
        <taxon>Methanomada group</taxon>
        <taxon>Methanobacteria</taxon>
        <taxon>Methanobacteriales</taxon>
        <taxon>Methanobacteriaceae</taxon>
        <taxon>Methanobrevibacter</taxon>
    </lineage>
</organism>
<dbReference type="EMBL" id="SUTE01000019">
    <property type="protein sequence ID" value="MBE6504579.1"/>
    <property type="molecule type" value="Genomic_DNA"/>
</dbReference>
<dbReference type="Proteomes" id="UP000762703">
    <property type="component" value="Unassembled WGS sequence"/>
</dbReference>
<dbReference type="InterPro" id="IPR008964">
    <property type="entry name" value="Invasin/intimin_cell_adhesion"/>
</dbReference>
<accession>A0A8T3V927</accession>
<evidence type="ECO:0000313" key="2">
    <source>
        <dbReference type="Proteomes" id="UP000762703"/>
    </source>
</evidence>
<reference evidence="1" key="1">
    <citation type="submission" date="2019-04" db="EMBL/GenBank/DDBJ databases">
        <title>Evolution of Biomass-Degrading Anaerobic Consortia Revealed by Metagenomics.</title>
        <authorList>
            <person name="Peng X."/>
        </authorList>
    </citation>
    <scope>NUCLEOTIDE SEQUENCE</scope>
    <source>
        <strain evidence="1">SIG12</strain>
    </source>
</reference>
<dbReference type="SUPFAM" id="SSF49373">
    <property type="entry name" value="Invasin/intimin cell-adhesion fragments"/>
    <property type="match status" value="1"/>
</dbReference>
<name>A0A8T3V927_9EURY</name>
<gene>
    <name evidence="1" type="ORF">E7Z73_02375</name>
</gene>
<evidence type="ECO:0000313" key="1">
    <source>
        <dbReference type="EMBL" id="MBE6504579.1"/>
    </source>
</evidence>
<dbReference type="InterPro" id="IPR013783">
    <property type="entry name" value="Ig-like_fold"/>
</dbReference>